<evidence type="ECO:0000256" key="3">
    <source>
        <dbReference type="SAM" id="SignalP"/>
    </source>
</evidence>
<evidence type="ECO:0000313" key="5">
    <source>
        <dbReference type="Proteomes" id="UP000603865"/>
    </source>
</evidence>
<keyword evidence="3" id="KW-0732">Signal</keyword>
<feature type="signal peptide" evidence="3">
    <location>
        <begin position="1"/>
        <end position="25"/>
    </location>
</feature>
<feature type="chain" id="PRO_5038092172" description="NHL repeat containing protein" evidence="3">
    <location>
        <begin position="26"/>
        <end position="385"/>
    </location>
</feature>
<dbReference type="PROSITE" id="PS51257">
    <property type="entry name" value="PROKAR_LIPOPROTEIN"/>
    <property type="match status" value="1"/>
</dbReference>
<dbReference type="Proteomes" id="UP000603865">
    <property type="component" value="Unassembled WGS sequence"/>
</dbReference>
<name>A0A918BVQ4_9DEIO</name>
<dbReference type="InterPro" id="IPR001258">
    <property type="entry name" value="NHL_repeat"/>
</dbReference>
<dbReference type="SUPFAM" id="SSF63825">
    <property type="entry name" value="YWTD domain"/>
    <property type="match status" value="1"/>
</dbReference>
<reference evidence="4" key="1">
    <citation type="journal article" date="2014" name="Int. J. Syst. Evol. Microbiol.">
        <title>Complete genome sequence of Corynebacterium casei LMG S-19264T (=DSM 44701T), isolated from a smear-ripened cheese.</title>
        <authorList>
            <consortium name="US DOE Joint Genome Institute (JGI-PGF)"/>
            <person name="Walter F."/>
            <person name="Albersmeier A."/>
            <person name="Kalinowski J."/>
            <person name="Ruckert C."/>
        </authorList>
    </citation>
    <scope>NUCLEOTIDE SEQUENCE</scope>
    <source>
        <strain evidence="4">JCM 31311</strain>
    </source>
</reference>
<dbReference type="Pfam" id="PF01436">
    <property type="entry name" value="NHL"/>
    <property type="match status" value="1"/>
</dbReference>
<dbReference type="PANTHER" id="PTHR46388:SF2">
    <property type="entry name" value="NHL REPEAT-CONTAINING PROTEIN 2"/>
    <property type="match status" value="1"/>
</dbReference>
<dbReference type="InterPro" id="IPR011042">
    <property type="entry name" value="6-blade_b-propeller_TolB-like"/>
</dbReference>
<dbReference type="PANTHER" id="PTHR46388">
    <property type="entry name" value="NHL REPEAT-CONTAINING PROTEIN 2"/>
    <property type="match status" value="1"/>
</dbReference>
<keyword evidence="1" id="KW-0677">Repeat</keyword>
<organism evidence="4 5">
    <name type="scientific">Deinococcus ruber</name>
    <dbReference type="NCBI Taxonomy" id="1848197"/>
    <lineage>
        <taxon>Bacteria</taxon>
        <taxon>Thermotogati</taxon>
        <taxon>Deinococcota</taxon>
        <taxon>Deinococci</taxon>
        <taxon>Deinococcales</taxon>
        <taxon>Deinococcaceae</taxon>
        <taxon>Deinococcus</taxon>
    </lineage>
</organism>
<protein>
    <recommendedName>
        <fullName evidence="6">NHL repeat containing protein</fullName>
    </recommendedName>
</protein>
<evidence type="ECO:0000256" key="2">
    <source>
        <dbReference type="PROSITE-ProRule" id="PRU00504"/>
    </source>
</evidence>
<dbReference type="PROSITE" id="PS51125">
    <property type="entry name" value="NHL"/>
    <property type="match status" value="1"/>
</dbReference>
<feature type="repeat" description="NHL" evidence="2">
    <location>
        <begin position="303"/>
        <end position="333"/>
    </location>
</feature>
<reference evidence="4" key="2">
    <citation type="submission" date="2020-09" db="EMBL/GenBank/DDBJ databases">
        <authorList>
            <person name="Sun Q."/>
            <person name="Ohkuma M."/>
        </authorList>
    </citation>
    <scope>NUCLEOTIDE SEQUENCE</scope>
    <source>
        <strain evidence="4">JCM 31311</strain>
    </source>
</reference>
<dbReference type="EMBL" id="BMQL01000001">
    <property type="protein sequence ID" value="GGQ94575.1"/>
    <property type="molecule type" value="Genomic_DNA"/>
</dbReference>
<evidence type="ECO:0000256" key="1">
    <source>
        <dbReference type="ARBA" id="ARBA00022737"/>
    </source>
</evidence>
<comment type="caution">
    <text evidence="4">The sequence shown here is derived from an EMBL/GenBank/DDBJ whole genome shotgun (WGS) entry which is preliminary data.</text>
</comment>
<evidence type="ECO:0000313" key="4">
    <source>
        <dbReference type="EMBL" id="GGQ94575.1"/>
    </source>
</evidence>
<gene>
    <name evidence="4" type="ORF">GCM10008957_03420</name>
</gene>
<dbReference type="Gene3D" id="2.120.10.30">
    <property type="entry name" value="TolB, C-terminal domain"/>
    <property type="match status" value="3"/>
</dbReference>
<proteinExistence type="predicted"/>
<keyword evidence="5" id="KW-1185">Reference proteome</keyword>
<evidence type="ECO:0008006" key="6">
    <source>
        <dbReference type="Google" id="ProtNLM"/>
    </source>
</evidence>
<dbReference type="RefSeq" id="WP_189087744.1">
    <property type="nucleotide sequence ID" value="NZ_BMQL01000001.1"/>
</dbReference>
<dbReference type="AlphaFoldDB" id="A0A918BVQ4"/>
<accession>A0A918BVQ4</accession>
<sequence>MNFRMKRGERLLACAALTLTLAACGGGTSTPPPPPVSNAIAFSTVETVAGQTGVRGSKDGNGGDATFNYPVGLAATKPIGSTGNEVLLYIAGLTENIRYAQVGYAGNPVGTAIGKGSSGSVDGDASTALVRAPQGIAVGYDSAAYEAYAYWTEDDSCVVRKLTAYPLNGNRKAVTVAGKAYACGAADGTAANARFNRPRGIVANTRTGEVFVADGSNYTIRRIYGDLVSTIAGVAGQSGSADGSGATARFASPTGLAMDRQENLYVTDYTTIRRITPAGDVTTIAGKAGTTGSADGAALDARFNRLGGIAVDENGYIYVADTGNNSIRQLSPDGTVSTIAGLAGVKGAADGKTNVATFNQPAGLAYYNKQLFVADTDNQTIRRIR</sequence>